<evidence type="ECO:0000256" key="1">
    <source>
        <dbReference type="ARBA" id="ARBA00004613"/>
    </source>
</evidence>
<dbReference type="Proteomes" id="UP001303160">
    <property type="component" value="Unassembled WGS sequence"/>
</dbReference>
<feature type="domain" description="AA1-like" evidence="6">
    <location>
        <begin position="60"/>
        <end position="192"/>
    </location>
</feature>
<dbReference type="InterPro" id="IPR032382">
    <property type="entry name" value="AltA1"/>
</dbReference>
<accession>A0AAN6XG76</accession>
<evidence type="ECO:0000256" key="4">
    <source>
        <dbReference type="ARBA" id="ARBA00023157"/>
    </source>
</evidence>
<dbReference type="Pfam" id="PF16541">
    <property type="entry name" value="AltA1"/>
    <property type="match status" value="1"/>
</dbReference>
<evidence type="ECO:0000313" key="7">
    <source>
        <dbReference type="EMBL" id="KAK4200024.1"/>
    </source>
</evidence>
<comment type="subcellular location">
    <subcellularLocation>
        <location evidence="1">Secreted</location>
    </subcellularLocation>
</comment>
<organism evidence="7 8">
    <name type="scientific">Triangularia verruculosa</name>
    <dbReference type="NCBI Taxonomy" id="2587418"/>
    <lineage>
        <taxon>Eukaryota</taxon>
        <taxon>Fungi</taxon>
        <taxon>Dikarya</taxon>
        <taxon>Ascomycota</taxon>
        <taxon>Pezizomycotina</taxon>
        <taxon>Sordariomycetes</taxon>
        <taxon>Sordariomycetidae</taxon>
        <taxon>Sordariales</taxon>
        <taxon>Podosporaceae</taxon>
        <taxon>Triangularia</taxon>
    </lineage>
</organism>
<evidence type="ECO:0000313" key="8">
    <source>
        <dbReference type="Proteomes" id="UP001303160"/>
    </source>
</evidence>
<reference evidence="7" key="1">
    <citation type="journal article" date="2023" name="Mol. Phylogenet. Evol.">
        <title>Genome-scale phylogeny and comparative genomics of the fungal order Sordariales.</title>
        <authorList>
            <person name="Hensen N."/>
            <person name="Bonometti L."/>
            <person name="Westerberg I."/>
            <person name="Brannstrom I.O."/>
            <person name="Guillou S."/>
            <person name="Cros-Aarteil S."/>
            <person name="Calhoun S."/>
            <person name="Haridas S."/>
            <person name="Kuo A."/>
            <person name="Mondo S."/>
            <person name="Pangilinan J."/>
            <person name="Riley R."/>
            <person name="LaButti K."/>
            <person name="Andreopoulos B."/>
            <person name="Lipzen A."/>
            <person name="Chen C."/>
            <person name="Yan M."/>
            <person name="Daum C."/>
            <person name="Ng V."/>
            <person name="Clum A."/>
            <person name="Steindorff A."/>
            <person name="Ohm R.A."/>
            <person name="Martin F."/>
            <person name="Silar P."/>
            <person name="Natvig D.O."/>
            <person name="Lalanne C."/>
            <person name="Gautier V."/>
            <person name="Ament-Velasquez S.L."/>
            <person name="Kruys A."/>
            <person name="Hutchinson M.I."/>
            <person name="Powell A.J."/>
            <person name="Barry K."/>
            <person name="Miller A.N."/>
            <person name="Grigoriev I.V."/>
            <person name="Debuchy R."/>
            <person name="Gladieux P."/>
            <person name="Hiltunen Thoren M."/>
            <person name="Johannesson H."/>
        </authorList>
    </citation>
    <scope>NUCLEOTIDE SEQUENCE</scope>
    <source>
        <strain evidence="7">CBS 315.58</strain>
    </source>
</reference>
<dbReference type="GO" id="GO:0005576">
    <property type="term" value="C:extracellular region"/>
    <property type="evidence" value="ECO:0007669"/>
    <property type="project" value="UniProtKB-SubCell"/>
</dbReference>
<protein>
    <recommendedName>
        <fullName evidence="6">AA1-like domain-containing protein</fullName>
    </recommendedName>
</protein>
<evidence type="ECO:0000259" key="6">
    <source>
        <dbReference type="Pfam" id="PF16541"/>
    </source>
</evidence>
<gene>
    <name evidence="7" type="ORF">QBC40DRAFT_327552</name>
</gene>
<feature type="signal peptide" evidence="5">
    <location>
        <begin position="1"/>
        <end position="18"/>
    </location>
</feature>
<name>A0AAN6XG76_9PEZI</name>
<keyword evidence="2" id="KW-0964">Secreted</keyword>
<feature type="chain" id="PRO_5042935540" description="AA1-like domain-containing protein" evidence="5">
    <location>
        <begin position="19"/>
        <end position="208"/>
    </location>
</feature>
<reference evidence="7" key="2">
    <citation type="submission" date="2023-05" db="EMBL/GenBank/DDBJ databases">
        <authorList>
            <consortium name="Lawrence Berkeley National Laboratory"/>
            <person name="Steindorff A."/>
            <person name="Hensen N."/>
            <person name="Bonometti L."/>
            <person name="Westerberg I."/>
            <person name="Brannstrom I.O."/>
            <person name="Guillou S."/>
            <person name="Cros-Aarteil S."/>
            <person name="Calhoun S."/>
            <person name="Haridas S."/>
            <person name="Kuo A."/>
            <person name="Mondo S."/>
            <person name="Pangilinan J."/>
            <person name="Riley R."/>
            <person name="Labutti K."/>
            <person name="Andreopoulos B."/>
            <person name="Lipzen A."/>
            <person name="Chen C."/>
            <person name="Yanf M."/>
            <person name="Daum C."/>
            <person name="Ng V."/>
            <person name="Clum A."/>
            <person name="Ohm R."/>
            <person name="Martin F."/>
            <person name="Silar P."/>
            <person name="Natvig D."/>
            <person name="Lalanne C."/>
            <person name="Gautier V."/>
            <person name="Ament-Velasquez S.L."/>
            <person name="Kruys A."/>
            <person name="Hutchinson M.I."/>
            <person name="Powell A.J."/>
            <person name="Barry K."/>
            <person name="Miller A.N."/>
            <person name="Grigoriev I.V."/>
            <person name="Debuchy R."/>
            <person name="Gladieux P."/>
            <person name="Thoren M.H."/>
            <person name="Johannesson H."/>
        </authorList>
    </citation>
    <scope>NUCLEOTIDE SEQUENCE</scope>
    <source>
        <strain evidence="7">CBS 315.58</strain>
    </source>
</reference>
<keyword evidence="3 5" id="KW-0732">Signal</keyword>
<dbReference type="AlphaFoldDB" id="A0AAN6XG76"/>
<keyword evidence="4" id="KW-1015">Disulfide bond</keyword>
<comment type="caution">
    <text evidence="7">The sequence shown here is derived from an EMBL/GenBank/DDBJ whole genome shotgun (WGS) entry which is preliminary data.</text>
</comment>
<sequence>MTPPILLPILLFTSLTLTSPLLPRGDSSCSHSSLSGFNWTAKSLHFHSLTTLTSPTTFSSASGSLSFNLSNPALGPSFDQLCTATSPTPDQFFYLDQWFTCLYTPSPSGSNLDPLVATTSAASFRFDKPSGRLEVRQSWECGDGDDPQYPTAQFSASGGVNVSLDCRMDFWQNPNWAGGSGDLLYGNETVECGVVDVQVAVESIEASA</sequence>
<keyword evidence="8" id="KW-1185">Reference proteome</keyword>
<dbReference type="EMBL" id="MU863924">
    <property type="protein sequence ID" value="KAK4200024.1"/>
    <property type="molecule type" value="Genomic_DNA"/>
</dbReference>
<evidence type="ECO:0000256" key="3">
    <source>
        <dbReference type="ARBA" id="ARBA00022729"/>
    </source>
</evidence>
<proteinExistence type="predicted"/>
<evidence type="ECO:0000256" key="5">
    <source>
        <dbReference type="SAM" id="SignalP"/>
    </source>
</evidence>
<evidence type="ECO:0000256" key="2">
    <source>
        <dbReference type="ARBA" id="ARBA00022525"/>
    </source>
</evidence>